<accession>A0ABN9R5N5</accession>
<organism evidence="1 2">
    <name type="scientific">Prorocentrum cordatum</name>
    <dbReference type="NCBI Taxonomy" id="2364126"/>
    <lineage>
        <taxon>Eukaryota</taxon>
        <taxon>Sar</taxon>
        <taxon>Alveolata</taxon>
        <taxon>Dinophyceae</taxon>
        <taxon>Prorocentrales</taxon>
        <taxon>Prorocentraceae</taxon>
        <taxon>Prorocentrum</taxon>
    </lineage>
</organism>
<evidence type="ECO:0000313" key="2">
    <source>
        <dbReference type="Proteomes" id="UP001189429"/>
    </source>
</evidence>
<dbReference type="Proteomes" id="UP001189429">
    <property type="component" value="Unassembled WGS sequence"/>
</dbReference>
<comment type="caution">
    <text evidence="1">The sequence shown here is derived from an EMBL/GenBank/DDBJ whole genome shotgun (WGS) entry which is preliminary data.</text>
</comment>
<sequence>MPACQALEHLPVLPAAAMVPPIGPPRAASALQGRCLPQSGACFGGARLGGRGCSSVAALAIAASHRPPVSSSSCSNVLALASDCSDSSAGHWVCHSRPGASGCWADSIG</sequence>
<protein>
    <submittedName>
        <fullName evidence="1">Uncharacterized protein</fullName>
    </submittedName>
</protein>
<keyword evidence="2" id="KW-1185">Reference proteome</keyword>
<gene>
    <name evidence="1" type="ORF">PCOR1329_LOCUS17796</name>
</gene>
<reference evidence="1" key="1">
    <citation type="submission" date="2023-10" db="EMBL/GenBank/DDBJ databases">
        <authorList>
            <person name="Chen Y."/>
            <person name="Shah S."/>
            <person name="Dougan E. K."/>
            <person name="Thang M."/>
            <person name="Chan C."/>
        </authorList>
    </citation>
    <scope>NUCLEOTIDE SEQUENCE [LARGE SCALE GENOMIC DNA]</scope>
</reference>
<name>A0ABN9R5N5_9DINO</name>
<evidence type="ECO:0000313" key="1">
    <source>
        <dbReference type="EMBL" id="CAK0814113.1"/>
    </source>
</evidence>
<proteinExistence type="predicted"/>
<dbReference type="EMBL" id="CAUYUJ010005557">
    <property type="protein sequence ID" value="CAK0814113.1"/>
    <property type="molecule type" value="Genomic_DNA"/>
</dbReference>